<dbReference type="OrthoDB" id="6077919at2759"/>
<feature type="compositionally biased region" description="Polar residues" evidence="2">
    <location>
        <begin position="399"/>
        <end position="411"/>
    </location>
</feature>
<feature type="compositionally biased region" description="Basic and acidic residues" evidence="2">
    <location>
        <begin position="182"/>
        <end position="194"/>
    </location>
</feature>
<evidence type="ECO:0000313" key="5">
    <source>
        <dbReference type="Proteomes" id="UP000031036"/>
    </source>
</evidence>
<comment type="caution">
    <text evidence="4">The sequence shown here is derived from an EMBL/GenBank/DDBJ whole genome shotgun (WGS) entry which is preliminary data.</text>
</comment>
<dbReference type="EMBL" id="JPKZ01002782">
    <property type="protein sequence ID" value="KHN75101.1"/>
    <property type="molecule type" value="Genomic_DNA"/>
</dbReference>
<feature type="region of interest" description="Disordered" evidence="2">
    <location>
        <begin position="384"/>
        <end position="427"/>
    </location>
</feature>
<dbReference type="Proteomes" id="UP000031036">
    <property type="component" value="Unassembled WGS sequence"/>
</dbReference>
<keyword evidence="1" id="KW-0479">Metal-binding</keyword>
<sequence length="608" mass="67032">MMHVESHLFSLPEIKTAEPAALPPVVISPTEVDHVTVTLEKNQQCACKDCGKLFNSVWYLKQHAVKHSNDRPFRCKFCLKTYKFRSNLYQHKCPDRIKNGNARQRLISRTLIHGQHSQTEILSNENHAQTTLQTTAKISDDFHEQTFNAPHGYGATISLVHLGDIAYRPSTVNGISSEVGAQEEKRTEKEKNETQEGNTTRKKPLEQSLINEYIQRNKHKALRRHKDGCRQCLSPPSMLALRRHKDGCRQCLSPPFGVPIDHVMDTASCALDEFAFIDADEVTAVHSPLTILDEEASGTKGTDSGLGSEGSNQSCTTSPARSSVHLEEDEGFETENKRNFPPITRIRITLNGEMDTASCALDEFAFIDADEVTAVHSPLTILDEEASGTKGTDSGLGSEGSNQSCTTSPARSSVHLEEDEGFETENKRNFPPITRIRITLNGEVMHAKKKDKEEDDESLCRTRLNSGAHSGSPMSISAFSSDGGSPTRRASLPTATDGANSTYAHYNTFVPSGHNQHVTASHPYVNGGVTGRTANFSVDIFEAFDDVECYHESTSDTLAIFRSGVVLRPRLLKPRISPSASDSFVESSLQGSDTLFRIDEGHSKKEET</sequence>
<feature type="region of interest" description="Disordered" evidence="2">
    <location>
        <begin position="446"/>
        <end position="498"/>
    </location>
</feature>
<reference evidence="4 5" key="1">
    <citation type="submission" date="2014-11" db="EMBL/GenBank/DDBJ databases">
        <title>Genetic blueprint of the zoonotic pathogen Toxocara canis.</title>
        <authorList>
            <person name="Zhu X.-Q."/>
            <person name="Korhonen P.K."/>
            <person name="Cai H."/>
            <person name="Young N.D."/>
            <person name="Nejsum P."/>
            <person name="von Samson-Himmelstjerna G."/>
            <person name="Boag P.R."/>
            <person name="Tan P."/>
            <person name="Li Q."/>
            <person name="Min J."/>
            <person name="Yang Y."/>
            <person name="Wang X."/>
            <person name="Fang X."/>
            <person name="Hall R.S."/>
            <person name="Hofmann A."/>
            <person name="Sternberg P.W."/>
            <person name="Jex A.R."/>
            <person name="Gasser R.B."/>
        </authorList>
    </citation>
    <scope>NUCLEOTIDE SEQUENCE [LARGE SCALE GENOMIC DNA]</scope>
    <source>
        <strain evidence="4">PN_DK_2014</strain>
    </source>
</reference>
<dbReference type="SUPFAM" id="SSF57667">
    <property type="entry name" value="beta-beta-alpha zinc fingers"/>
    <property type="match status" value="1"/>
</dbReference>
<dbReference type="Gene3D" id="3.30.160.60">
    <property type="entry name" value="Classic Zinc Finger"/>
    <property type="match status" value="1"/>
</dbReference>
<dbReference type="GO" id="GO:0008270">
    <property type="term" value="F:zinc ion binding"/>
    <property type="evidence" value="ECO:0007669"/>
    <property type="project" value="UniProtKB-KW"/>
</dbReference>
<organism evidence="4 5">
    <name type="scientific">Toxocara canis</name>
    <name type="common">Canine roundworm</name>
    <dbReference type="NCBI Taxonomy" id="6265"/>
    <lineage>
        <taxon>Eukaryota</taxon>
        <taxon>Metazoa</taxon>
        <taxon>Ecdysozoa</taxon>
        <taxon>Nematoda</taxon>
        <taxon>Chromadorea</taxon>
        <taxon>Rhabditida</taxon>
        <taxon>Spirurina</taxon>
        <taxon>Ascaridomorpha</taxon>
        <taxon>Ascaridoidea</taxon>
        <taxon>Toxocaridae</taxon>
        <taxon>Toxocara</taxon>
    </lineage>
</organism>
<feature type="domain" description="C2H2-type" evidence="3">
    <location>
        <begin position="45"/>
        <end position="72"/>
    </location>
</feature>
<keyword evidence="5" id="KW-1185">Reference proteome</keyword>
<evidence type="ECO:0000256" key="2">
    <source>
        <dbReference type="SAM" id="MobiDB-lite"/>
    </source>
</evidence>
<dbReference type="STRING" id="6265.A0A0B2UVG5"/>
<evidence type="ECO:0000313" key="4">
    <source>
        <dbReference type="EMBL" id="KHN75101.1"/>
    </source>
</evidence>
<feature type="region of interest" description="Disordered" evidence="2">
    <location>
        <begin position="294"/>
        <end position="338"/>
    </location>
</feature>
<feature type="compositionally biased region" description="Polar residues" evidence="2">
    <location>
        <begin position="463"/>
        <end position="484"/>
    </location>
</feature>
<name>A0A0B2UVG5_TOXCA</name>
<protein>
    <submittedName>
        <fullName evidence="4">Zinc finger and BTB domain-containing protein 3</fullName>
    </submittedName>
</protein>
<dbReference type="AlphaFoldDB" id="A0A0B2UVG5"/>
<keyword evidence="1" id="KW-0863">Zinc-finger</keyword>
<accession>A0A0B2UVG5</accession>
<feature type="compositionally biased region" description="Polar residues" evidence="2">
    <location>
        <begin position="309"/>
        <end position="321"/>
    </location>
</feature>
<dbReference type="InterPro" id="IPR036236">
    <property type="entry name" value="Znf_C2H2_sf"/>
</dbReference>
<keyword evidence="1" id="KW-0862">Zinc</keyword>
<proteinExistence type="predicted"/>
<dbReference type="PROSITE" id="PS50157">
    <property type="entry name" value="ZINC_FINGER_C2H2_2"/>
    <property type="match status" value="1"/>
</dbReference>
<feature type="region of interest" description="Disordered" evidence="2">
    <location>
        <begin position="176"/>
        <end position="203"/>
    </location>
</feature>
<gene>
    <name evidence="4" type="primary">Zbtb3</name>
    <name evidence="4" type="ORF">Tcan_03009</name>
</gene>
<dbReference type="InterPro" id="IPR013087">
    <property type="entry name" value="Znf_C2H2_type"/>
</dbReference>
<evidence type="ECO:0000259" key="3">
    <source>
        <dbReference type="PROSITE" id="PS50157"/>
    </source>
</evidence>
<evidence type="ECO:0000256" key="1">
    <source>
        <dbReference type="PROSITE-ProRule" id="PRU00042"/>
    </source>
</evidence>
<dbReference type="PROSITE" id="PS00028">
    <property type="entry name" value="ZINC_FINGER_C2H2_1"/>
    <property type="match status" value="1"/>
</dbReference>